<dbReference type="InterPro" id="IPR024311">
    <property type="entry name" value="Lipocalin-like"/>
</dbReference>
<reference evidence="2 3" key="1">
    <citation type="submission" date="2019-10" db="EMBL/GenBank/DDBJ databases">
        <title>Genomic analysis of Raineyella sp. CBA3103.</title>
        <authorList>
            <person name="Roh S.W."/>
        </authorList>
    </citation>
    <scope>NUCLEOTIDE SEQUENCE [LARGE SCALE GENOMIC DNA]</scope>
    <source>
        <strain evidence="2 3">CBA3103</strain>
    </source>
</reference>
<dbReference type="Proteomes" id="UP000386847">
    <property type="component" value="Chromosome"/>
</dbReference>
<proteinExistence type="predicted"/>
<dbReference type="KEGG" id="rain:Rai3103_01920"/>
<keyword evidence="3" id="KW-1185">Reference proteome</keyword>
<dbReference type="Pfam" id="PF13924">
    <property type="entry name" value="Lipocalin_5"/>
    <property type="match status" value="1"/>
</dbReference>
<evidence type="ECO:0000313" key="2">
    <source>
        <dbReference type="EMBL" id="QGF22639.1"/>
    </source>
</evidence>
<name>A0A5Q2F744_9ACTN</name>
<dbReference type="EMBL" id="CP045725">
    <property type="protein sequence ID" value="QGF22639.1"/>
    <property type="molecule type" value="Genomic_DNA"/>
</dbReference>
<sequence>MTQHTITQHTITRPITPEEFAITWRLVDWRQEYDDGRLQYPMGENPQGLIAYRDGRMYEIATSADRPNFVTGGQWDADDAEKAMAYTTSMCYAGTYELQGDEVVHHVDMSVYPNFVGKSLRRTVSWDGETMTLSGRMEEGTSEARTVILDWRPL</sequence>
<feature type="domain" description="Lipocalin-like" evidence="1">
    <location>
        <begin position="23"/>
        <end position="151"/>
    </location>
</feature>
<organism evidence="2 3">
    <name type="scientific">Raineyella fluvialis</name>
    <dbReference type="NCBI Taxonomy" id="2662261"/>
    <lineage>
        <taxon>Bacteria</taxon>
        <taxon>Bacillati</taxon>
        <taxon>Actinomycetota</taxon>
        <taxon>Actinomycetes</taxon>
        <taxon>Propionibacteriales</taxon>
        <taxon>Propionibacteriaceae</taxon>
        <taxon>Raineyella</taxon>
    </lineage>
</organism>
<evidence type="ECO:0000259" key="1">
    <source>
        <dbReference type="Pfam" id="PF13924"/>
    </source>
</evidence>
<dbReference type="AlphaFoldDB" id="A0A5Q2F744"/>
<accession>A0A5Q2F744</accession>
<gene>
    <name evidence="2" type="ORF">Rai3103_01920</name>
</gene>
<protein>
    <recommendedName>
        <fullName evidence="1">Lipocalin-like domain-containing protein</fullName>
    </recommendedName>
</protein>
<dbReference type="RefSeq" id="WP_153571168.1">
    <property type="nucleotide sequence ID" value="NZ_CP045725.1"/>
</dbReference>
<evidence type="ECO:0000313" key="3">
    <source>
        <dbReference type="Proteomes" id="UP000386847"/>
    </source>
</evidence>